<evidence type="ECO:0000256" key="4">
    <source>
        <dbReference type="ARBA" id="ARBA00022723"/>
    </source>
</evidence>
<comment type="cofactor">
    <cofactor evidence="1">
        <name>Co(2+)</name>
        <dbReference type="ChEBI" id="CHEBI:48828"/>
    </cofactor>
</comment>
<keyword evidence="7" id="KW-0170">Cobalt</keyword>
<evidence type="ECO:0000256" key="1">
    <source>
        <dbReference type="ARBA" id="ARBA00001941"/>
    </source>
</evidence>
<proteinExistence type="inferred from homology"/>
<evidence type="ECO:0000256" key="5">
    <source>
        <dbReference type="ARBA" id="ARBA00022801"/>
    </source>
</evidence>
<dbReference type="Proteomes" id="UP000268084">
    <property type="component" value="Chromosome"/>
</dbReference>
<comment type="similarity">
    <text evidence="3">Belongs to the peptidase M20A family.</text>
</comment>
<organism evidence="9 10">
    <name type="scientific">Nakamurella antarctica</name>
    <dbReference type="NCBI Taxonomy" id="1902245"/>
    <lineage>
        <taxon>Bacteria</taxon>
        <taxon>Bacillati</taxon>
        <taxon>Actinomycetota</taxon>
        <taxon>Actinomycetes</taxon>
        <taxon>Nakamurellales</taxon>
        <taxon>Nakamurellaceae</taxon>
        <taxon>Nakamurella</taxon>
    </lineage>
</organism>
<dbReference type="SUPFAM" id="SSF55031">
    <property type="entry name" value="Bacterial exopeptidase dimerisation domain"/>
    <property type="match status" value="1"/>
</dbReference>
<evidence type="ECO:0000313" key="10">
    <source>
        <dbReference type="Proteomes" id="UP000268084"/>
    </source>
</evidence>
<evidence type="ECO:0000256" key="7">
    <source>
        <dbReference type="ARBA" id="ARBA00023285"/>
    </source>
</evidence>
<accession>A0A3G8ZML8</accession>
<dbReference type="Gene3D" id="3.40.630.10">
    <property type="entry name" value="Zn peptidases"/>
    <property type="match status" value="1"/>
</dbReference>
<dbReference type="AlphaFoldDB" id="A0A3G8ZML8"/>
<dbReference type="InterPro" id="IPR011650">
    <property type="entry name" value="Peptidase_M20_dimer"/>
</dbReference>
<dbReference type="InterPro" id="IPR050072">
    <property type="entry name" value="Peptidase_M20A"/>
</dbReference>
<keyword evidence="6" id="KW-0862">Zinc</keyword>
<dbReference type="GO" id="GO:0016787">
    <property type="term" value="F:hydrolase activity"/>
    <property type="evidence" value="ECO:0007669"/>
    <property type="project" value="UniProtKB-KW"/>
</dbReference>
<evidence type="ECO:0000256" key="2">
    <source>
        <dbReference type="ARBA" id="ARBA00001947"/>
    </source>
</evidence>
<keyword evidence="4" id="KW-0479">Metal-binding</keyword>
<gene>
    <name evidence="9" type="ORF">EH165_11070</name>
</gene>
<dbReference type="NCBIfam" id="TIGR01910">
    <property type="entry name" value="DapE-ArgE"/>
    <property type="match status" value="1"/>
</dbReference>
<name>A0A3G8ZML8_9ACTN</name>
<dbReference type="RefSeq" id="WP_124799501.1">
    <property type="nucleotide sequence ID" value="NZ_CP034170.1"/>
</dbReference>
<reference evidence="9 10" key="1">
    <citation type="submission" date="2018-11" db="EMBL/GenBank/DDBJ databases">
        <authorList>
            <person name="Da X."/>
        </authorList>
    </citation>
    <scope>NUCLEOTIDE SEQUENCE [LARGE SCALE GENOMIC DNA]</scope>
    <source>
        <strain evidence="9 10">S14-144</strain>
    </source>
</reference>
<dbReference type="PANTHER" id="PTHR43808">
    <property type="entry name" value="ACETYLORNITHINE DEACETYLASE"/>
    <property type="match status" value="1"/>
</dbReference>
<evidence type="ECO:0000313" key="9">
    <source>
        <dbReference type="EMBL" id="AZI58592.1"/>
    </source>
</evidence>
<reference evidence="9 10" key="2">
    <citation type="submission" date="2018-12" db="EMBL/GenBank/DDBJ databases">
        <title>Nakamurella antarcticus sp. nov., isolated from Antarctica South Shetland Islands soil.</title>
        <authorList>
            <person name="Peng F."/>
        </authorList>
    </citation>
    <scope>NUCLEOTIDE SEQUENCE [LARGE SCALE GENOMIC DNA]</scope>
    <source>
        <strain evidence="9 10">S14-144</strain>
    </source>
</reference>
<dbReference type="KEGG" id="nak:EH165_11070"/>
<dbReference type="Pfam" id="PF01546">
    <property type="entry name" value="Peptidase_M20"/>
    <property type="match status" value="1"/>
</dbReference>
<evidence type="ECO:0000256" key="6">
    <source>
        <dbReference type="ARBA" id="ARBA00022833"/>
    </source>
</evidence>
<dbReference type="Pfam" id="PF07687">
    <property type="entry name" value="M20_dimer"/>
    <property type="match status" value="1"/>
</dbReference>
<dbReference type="GO" id="GO:0046872">
    <property type="term" value="F:metal ion binding"/>
    <property type="evidence" value="ECO:0007669"/>
    <property type="project" value="UniProtKB-KW"/>
</dbReference>
<dbReference type="OrthoDB" id="7055905at2"/>
<comment type="cofactor">
    <cofactor evidence="2">
        <name>Zn(2+)</name>
        <dbReference type="ChEBI" id="CHEBI:29105"/>
    </cofactor>
</comment>
<dbReference type="SUPFAM" id="SSF53187">
    <property type="entry name" value="Zn-dependent exopeptidases"/>
    <property type="match status" value="1"/>
</dbReference>
<dbReference type="EMBL" id="CP034170">
    <property type="protein sequence ID" value="AZI58592.1"/>
    <property type="molecule type" value="Genomic_DNA"/>
</dbReference>
<dbReference type="PANTHER" id="PTHR43808:SF25">
    <property type="entry name" value="PEPTIDASE M20 DIMERISATION DOMAIN-CONTAINING PROTEIN"/>
    <property type="match status" value="1"/>
</dbReference>
<evidence type="ECO:0000256" key="3">
    <source>
        <dbReference type="ARBA" id="ARBA00006247"/>
    </source>
</evidence>
<evidence type="ECO:0000259" key="8">
    <source>
        <dbReference type="Pfam" id="PF07687"/>
    </source>
</evidence>
<dbReference type="Gene3D" id="3.30.70.360">
    <property type="match status" value="1"/>
</dbReference>
<keyword evidence="5" id="KW-0378">Hydrolase</keyword>
<dbReference type="InterPro" id="IPR010182">
    <property type="entry name" value="ArgE/DapE"/>
</dbReference>
<dbReference type="InterPro" id="IPR036264">
    <property type="entry name" value="Bact_exopeptidase_dim_dom"/>
</dbReference>
<dbReference type="InterPro" id="IPR002933">
    <property type="entry name" value="Peptidase_M20"/>
</dbReference>
<sequence length="421" mass="44157">MTLTPAQNAVLNAIDESALVAELVNLIRVPSVTGTDAESELQHRSAAQLTELGLDVDLWKINLEELAADPRFPGSEAERLEGYGVVGVTGPGVPALVLQGHVDVVPIGDETKWTEDPFSGEIIGGALHGRGACDMKAGVATNLAVIRAIYASGVTLERPLALHTVVSEEDGGLGAFATLLRGHTGDAAVIPEPTSGRIITANAGALTFELTVAGRAAHGSARLEGVSAFDAFLPINAAIFELEARRNENPDPLFAGNPLPYPIAIGTLQAGDWSSSVPDRLTAHGRYGVRLDEDPDVARAEFAEAIAAACAKDAWLRDNPVQIKWDGGQFNSGRIPQGHELIAQMSDAVVAIGGFAPDQAAAPYGSDLRLYNSIGGIPTLHYGPGDVRMAHAPREQVDIAEVIRVTRALAVLAVQRCGAHL</sequence>
<feature type="domain" description="Peptidase M20 dimerisation" evidence="8">
    <location>
        <begin position="201"/>
        <end position="313"/>
    </location>
</feature>
<keyword evidence="10" id="KW-1185">Reference proteome</keyword>
<protein>
    <submittedName>
        <fullName evidence="9">ArgE/DapE family deacylase</fullName>
    </submittedName>
</protein>